<dbReference type="EMBL" id="CAJNOT010009642">
    <property type="protein sequence ID" value="CAF1526189.1"/>
    <property type="molecule type" value="Genomic_DNA"/>
</dbReference>
<reference evidence="2" key="1">
    <citation type="submission" date="2021-02" db="EMBL/GenBank/DDBJ databases">
        <authorList>
            <person name="Nowell W R."/>
        </authorList>
    </citation>
    <scope>NUCLEOTIDE SEQUENCE</scope>
</reference>
<organism evidence="2 4">
    <name type="scientific">Rotaria sordida</name>
    <dbReference type="NCBI Taxonomy" id="392033"/>
    <lineage>
        <taxon>Eukaryota</taxon>
        <taxon>Metazoa</taxon>
        <taxon>Spiralia</taxon>
        <taxon>Gnathifera</taxon>
        <taxon>Rotifera</taxon>
        <taxon>Eurotatoria</taxon>
        <taxon>Bdelloidea</taxon>
        <taxon>Philodinida</taxon>
        <taxon>Philodinidae</taxon>
        <taxon>Rotaria</taxon>
    </lineage>
</organism>
<dbReference type="Proteomes" id="UP000663836">
    <property type="component" value="Unassembled WGS sequence"/>
</dbReference>
<dbReference type="AlphaFoldDB" id="A0A815V159"/>
<dbReference type="InterPro" id="IPR036047">
    <property type="entry name" value="F-box-like_dom_sf"/>
</dbReference>
<dbReference type="InterPro" id="IPR001810">
    <property type="entry name" value="F-box_dom"/>
</dbReference>
<evidence type="ECO:0000313" key="4">
    <source>
        <dbReference type="Proteomes" id="UP000663864"/>
    </source>
</evidence>
<name>A0A815V159_9BILA</name>
<feature type="non-terminal residue" evidence="2">
    <location>
        <position position="51"/>
    </location>
</feature>
<accession>A0A815V159</accession>
<dbReference type="PROSITE" id="PS50181">
    <property type="entry name" value="FBOX"/>
    <property type="match status" value="1"/>
</dbReference>
<feature type="domain" description="F-box" evidence="1">
    <location>
        <begin position="6"/>
        <end position="51"/>
    </location>
</feature>
<dbReference type="EMBL" id="CAJOBD010001875">
    <property type="protein sequence ID" value="CAF3837760.1"/>
    <property type="molecule type" value="Genomic_DNA"/>
</dbReference>
<evidence type="ECO:0000259" key="1">
    <source>
        <dbReference type="PROSITE" id="PS50181"/>
    </source>
</evidence>
<sequence>MPTNIIPSLLTLPVELVYRILDHLDDWKILYSVRNVCQRIDAIVGTYPPYK</sequence>
<comment type="caution">
    <text evidence="2">The sequence shown here is derived from an EMBL/GenBank/DDBJ whole genome shotgun (WGS) entry which is preliminary data.</text>
</comment>
<gene>
    <name evidence="3" type="ORF">JBS370_LOCUS17459</name>
    <name evidence="2" type="ORF">ZHD862_LOCUS38569</name>
</gene>
<evidence type="ECO:0000313" key="2">
    <source>
        <dbReference type="EMBL" id="CAF1526189.1"/>
    </source>
</evidence>
<protein>
    <recommendedName>
        <fullName evidence="1">F-box domain-containing protein</fullName>
    </recommendedName>
</protein>
<evidence type="ECO:0000313" key="3">
    <source>
        <dbReference type="EMBL" id="CAF3837760.1"/>
    </source>
</evidence>
<proteinExistence type="predicted"/>
<dbReference type="SUPFAM" id="SSF81383">
    <property type="entry name" value="F-box domain"/>
    <property type="match status" value="1"/>
</dbReference>
<dbReference type="Proteomes" id="UP000663864">
    <property type="component" value="Unassembled WGS sequence"/>
</dbReference>